<keyword evidence="6 9" id="KW-0406">Ion transport</keyword>
<dbReference type="EMBL" id="KN832974">
    <property type="protein sequence ID" value="KIM89983.1"/>
    <property type="molecule type" value="Genomic_DNA"/>
</dbReference>
<dbReference type="HOGENOM" id="CLU_005912_5_0_1"/>
<protein>
    <recommendedName>
        <fullName evidence="9">Sodium/hydrogen exchanger</fullName>
    </recommendedName>
</protein>
<sequence length="703" mass="76431">MAIKLGSITIADVEPPSSSAPPIPEEEEYYSSWSLFLVCLLLILSLWTSYYLQIKRIRAVNETIVSIFAGMVVGLIVRLAPGTMIREMLTFKHTLFFNLLLPPIILNSGYELKEANFFRNFGSILIFAFFGTFISAVGVGVLVYIYSFLGLESLDITLLECLIFGSTLSATDPVTILAIFQQYKVDPKLYSVIFGESLLNDAVSIVMYETLTQFHGTEIYLSSIFHGIGIFLLSLSVSLALGVGFGLATSLVLKHSSLSLYPSIETCLVALAAYICYFFSNGLEMSGIVSLLFCGITLKHYAYHTMSRRTQRATKYIFSTLAQLSENFIFVYLGLSLFTSPPTSERVTNYVKPLFITISTVAVIFTRYASVFPLSEGINFFHRHARGQRTEELPHSYQMMLFWAGLRGAVGVALAAGFTGNNAQTLRTTVLVVVVLTVVIFGGTTARMLEVLGIRTGVEDDAESSDDEDSPANRGGWNANRNSGGRWGRYMDDESGPGFTNPTSYRAYVRGVGRIGTHYVPNNYNHQAQTPSSPLNNNTIFSAASSDSIESDNGEVLPMATTSGTGGDTATPPRTDVSALGGTAVVGDDGKWFQTLDERYLLPIFSNATASRTFHARRARRTASGANVSANVSATGTPVDSEDEGDTEVELGSGGAGNGNRSRELQPPPLPPAAQVDESRIERGLGSPMLRTYSSDGQNRPLS</sequence>
<feature type="transmembrane region" description="Helical" evidence="11">
    <location>
        <begin position="355"/>
        <end position="375"/>
    </location>
</feature>
<feature type="transmembrane region" description="Helical" evidence="11">
    <location>
        <begin position="64"/>
        <end position="81"/>
    </location>
</feature>
<dbReference type="AlphaFoldDB" id="A0A0C3BTU8"/>
<feature type="transmembrane region" description="Helical" evidence="11">
    <location>
        <begin position="316"/>
        <end position="335"/>
    </location>
</feature>
<feature type="domain" description="Cation/H+ exchanger transmembrane" evidence="12">
    <location>
        <begin position="44"/>
        <end position="450"/>
    </location>
</feature>
<dbReference type="STRING" id="765440.A0A0C3BTU8"/>
<feature type="region of interest" description="Disordered" evidence="10">
    <location>
        <begin position="620"/>
        <end position="703"/>
    </location>
</feature>
<keyword evidence="2 9" id="KW-0813">Transport</keyword>
<organism evidence="13 14">
    <name type="scientific">Piloderma croceum (strain F 1598)</name>
    <dbReference type="NCBI Taxonomy" id="765440"/>
    <lineage>
        <taxon>Eukaryota</taxon>
        <taxon>Fungi</taxon>
        <taxon>Dikarya</taxon>
        <taxon>Basidiomycota</taxon>
        <taxon>Agaricomycotina</taxon>
        <taxon>Agaricomycetes</taxon>
        <taxon>Agaricomycetidae</taxon>
        <taxon>Atheliales</taxon>
        <taxon>Atheliaceae</taxon>
        <taxon>Piloderma</taxon>
    </lineage>
</organism>
<evidence type="ECO:0000256" key="3">
    <source>
        <dbReference type="ARBA" id="ARBA00022692"/>
    </source>
</evidence>
<feature type="transmembrane region" description="Helical" evidence="11">
    <location>
        <begin position="228"/>
        <end position="253"/>
    </location>
</feature>
<evidence type="ECO:0000256" key="5">
    <source>
        <dbReference type="ARBA" id="ARBA00023053"/>
    </source>
</evidence>
<evidence type="ECO:0000313" key="13">
    <source>
        <dbReference type="EMBL" id="KIM89983.1"/>
    </source>
</evidence>
<dbReference type="FunCoup" id="A0A0C3BTU8">
    <property type="interactions" value="259"/>
</dbReference>
<comment type="similarity">
    <text evidence="9">Belongs to the monovalent cation:proton antiporter 1 (CPA1) transporter (TC 2.A.36) family.</text>
</comment>
<keyword evidence="8 9" id="KW-0739">Sodium transport</keyword>
<keyword evidence="4 11" id="KW-1133">Transmembrane helix</keyword>
<feature type="compositionally biased region" description="Acidic residues" evidence="10">
    <location>
        <begin position="459"/>
        <end position="470"/>
    </location>
</feature>
<evidence type="ECO:0000256" key="2">
    <source>
        <dbReference type="ARBA" id="ARBA00022448"/>
    </source>
</evidence>
<feature type="transmembrane region" description="Helical" evidence="11">
    <location>
        <begin position="157"/>
        <end position="180"/>
    </location>
</feature>
<keyword evidence="7 11" id="KW-0472">Membrane</keyword>
<dbReference type="GO" id="GO:0015386">
    <property type="term" value="F:potassium:proton antiporter activity"/>
    <property type="evidence" value="ECO:0007669"/>
    <property type="project" value="TreeGrafter"/>
</dbReference>
<feature type="transmembrane region" description="Helical" evidence="11">
    <location>
        <begin position="124"/>
        <end position="145"/>
    </location>
</feature>
<feature type="transmembrane region" description="Helical" evidence="11">
    <location>
        <begin position="33"/>
        <end position="52"/>
    </location>
</feature>
<dbReference type="InterPro" id="IPR018422">
    <property type="entry name" value="Cation/H_exchanger_CPA1"/>
</dbReference>
<dbReference type="PANTHER" id="PTHR10110:SF187">
    <property type="entry name" value="SODIUM_HYDROGEN EXCHANGER"/>
    <property type="match status" value="1"/>
</dbReference>
<evidence type="ECO:0000256" key="7">
    <source>
        <dbReference type="ARBA" id="ARBA00023136"/>
    </source>
</evidence>
<feature type="compositionally biased region" description="Low complexity" evidence="10">
    <location>
        <begin position="622"/>
        <end position="634"/>
    </location>
</feature>
<keyword evidence="5" id="KW-0915">Sodium</keyword>
<evidence type="ECO:0000256" key="4">
    <source>
        <dbReference type="ARBA" id="ARBA00022989"/>
    </source>
</evidence>
<proteinExistence type="inferred from homology"/>
<dbReference type="GO" id="GO:0005769">
    <property type="term" value="C:early endosome"/>
    <property type="evidence" value="ECO:0007669"/>
    <property type="project" value="TreeGrafter"/>
</dbReference>
<dbReference type="OrthoDB" id="196264at2759"/>
<dbReference type="InterPro" id="IPR004709">
    <property type="entry name" value="NaH_exchanger"/>
</dbReference>
<dbReference type="GO" id="GO:0005770">
    <property type="term" value="C:late endosome"/>
    <property type="evidence" value="ECO:0007669"/>
    <property type="project" value="TreeGrafter"/>
</dbReference>
<dbReference type="GO" id="GO:0015385">
    <property type="term" value="F:sodium:proton antiporter activity"/>
    <property type="evidence" value="ECO:0007669"/>
    <property type="project" value="InterPro"/>
</dbReference>
<dbReference type="PANTHER" id="PTHR10110">
    <property type="entry name" value="SODIUM/HYDROGEN EXCHANGER"/>
    <property type="match status" value="1"/>
</dbReference>
<dbReference type="GO" id="GO:0007035">
    <property type="term" value="P:vacuolar acidification"/>
    <property type="evidence" value="ECO:0007669"/>
    <property type="project" value="TreeGrafter"/>
</dbReference>
<gene>
    <name evidence="13" type="ORF">PILCRDRAFT_812776</name>
</gene>
<feature type="transmembrane region" description="Helical" evidence="11">
    <location>
        <begin position="286"/>
        <end position="304"/>
    </location>
</feature>
<evidence type="ECO:0000256" key="9">
    <source>
        <dbReference type="RuleBase" id="RU003722"/>
    </source>
</evidence>
<dbReference type="Pfam" id="PF00999">
    <property type="entry name" value="Na_H_Exchanger"/>
    <property type="match status" value="1"/>
</dbReference>
<accession>A0A0C3BTU8</accession>
<evidence type="ECO:0000259" key="12">
    <source>
        <dbReference type="Pfam" id="PF00999"/>
    </source>
</evidence>
<dbReference type="GO" id="GO:0000329">
    <property type="term" value="C:fungal-type vacuole membrane"/>
    <property type="evidence" value="ECO:0007669"/>
    <property type="project" value="TreeGrafter"/>
</dbReference>
<keyword evidence="14" id="KW-1185">Reference proteome</keyword>
<feature type="transmembrane region" description="Helical" evidence="11">
    <location>
        <begin position="260"/>
        <end position="280"/>
    </location>
</feature>
<keyword evidence="3 9" id="KW-0812">Transmembrane</keyword>
<feature type="compositionally biased region" description="Acidic residues" evidence="10">
    <location>
        <begin position="640"/>
        <end position="649"/>
    </location>
</feature>
<feature type="compositionally biased region" description="Polar residues" evidence="10">
    <location>
        <begin position="692"/>
        <end position="703"/>
    </location>
</feature>
<dbReference type="Proteomes" id="UP000054166">
    <property type="component" value="Unassembled WGS sequence"/>
</dbReference>
<evidence type="ECO:0000256" key="11">
    <source>
        <dbReference type="SAM" id="Phobius"/>
    </source>
</evidence>
<dbReference type="PRINTS" id="PR01084">
    <property type="entry name" value="NAHEXCHNGR"/>
</dbReference>
<reference evidence="14" key="2">
    <citation type="submission" date="2015-01" db="EMBL/GenBank/DDBJ databases">
        <title>Evolutionary Origins and Diversification of the Mycorrhizal Mutualists.</title>
        <authorList>
            <consortium name="DOE Joint Genome Institute"/>
            <consortium name="Mycorrhizal Genomics Consortium"/>
            <person name="Kohler A."/>
            <person name="Kuo A."/>
            <person name="Nagy L.G."/>
            <person name="Floudas D."/>
            <person name="Copeland A."/>
            <person name="Barry K.W."/>
            <person name="Cichocki N."/>
            <person name="Veneault-Fourrey C."/>
            <person name="LaButti K."/>
            <person name="Lindquist E.A."/>
            <person name="Lipzen A."/>
            <person name="Lundell T."/>
            <person name="Morin E."/>
            <person name="Murat C."/>
            <person name="Riley R."/>
            <person name="Ohm R."/>
            <person name="Sun H."/>
            <person name="Tunlid A."/>
            <person name="Henrissat B."/>
            <person name="Grigoriev I.V."/>
            <person name="Hibbett D.S."/>
            <person name="Martin F."/>
        </authorList>
    </citation>
    <scope>NUCLEOTIDE SEQUENCE [LARGE SCALE GENOMIC DNA]</scope>
    <source>
        <strain evidence="14">F 1598</strain>
    </source>
</reference>
<keyword evidence="9" id="KW-0050">Antiport</keyword>
<dbReference type="Gene3D" id="6.10.140.1330">
    <property type="match status" value="1"/>
</dbReference>
<comment type="subcellular location">
    <subcellularLocation>
        <location evidence="1">Membrane</location>
        <topology evidence="1">Multi-pass membrane protein</topology>
    </subcellularLocation>
</comment>
<dbReference type="NCBIfam" id="TIGR00840">
    <property type="entry name" value="b_cpa1"/>
    <property type="match status" value="1"/>
</dbReference>
<evidence type="ECO:0000313" key="14">
    <source>
        <dbReference type="Proteomes" id="UP000054166"/>
    </source>
</evidence>
<reference evidence="13 14" key="1">
    <citation type="submission" date="2014-04" db="EMBL/GenBank/DDBJ databases">
        <authorList>
            <consortium name="DOE Joint Genome Institute"/>
            <person name="Kuo A."/>
            <person name="Tarkka M."/>
            <person name="Buscot F."/>
            <person name="Kohler A."/>
            <person name="Nagy L.G."/>
            <person name="Floudas D."/>
            <person name="Copeland A."/>
            <person name="Barry K.W."/>
            <person name="Cichocki N."/>
            <person name="Veneault-Fourrey C."/>
            <person name="LaButti K."/>
            <person name="Lindquist E.A."/>
            <person name="Lipzen A."/>
            <person name="Lundell T."/>
            <person name="Morin E."/>
            <person name="Murat C."/>
            <person name="Sun H."/>
            <person name="Tunlid A."/>
            <person name="Henrissat B."/>
            <person name="Grigoriev I.V."/>
            <person name="Hibbett D.S."/>
            <person name="Martin F."/>
            <person name="Nordberg H.P."/>
            <person name="Cantor M.N."/>
            <person name="Hua S.X."/>
        </authorList>
    </citation>
    <scope>NUCLEOTIDE SEQUENCE [LARGE SCALE GENOMIC DNA]</scope>
    <source>
        <strain evidence="13 14">F 1598</strain>
    </source>
</reference>
<evidence type="ECO:0000256" key="8">
    <source>
        <dbReference type="ARBA" id="ARBA00023201"/>
    </source>
</evidence>
<evidence type="ECO:0000256" key="6">
    <source>
        <dbReference type="ARBA" id="ARBA00023065"/>
    </source>
</evidence>
<evidence type="ECO:0000256" key="10">
    <source>
        <dbReference type="SAM" id="MobiDB-lite"/>
    </source>
</evidence>
<feature type="transmembrane region" description="Helical" evidence="11">
    <location>
        <begin position="430"/>
        <end position="449"/>
    </location>
</feature>
<dbReference type="InterPro" id="IPR006153">
    <property type="entry name" value="Cation/H_exchanger_TM"/>
</dbReference>
<evidence type="ECO:0000256" key="1">
    <source>
        <dbReference type="ARBA" id="ARBA00004141"/>
    </source>
</evidence>
<dbReference type="InParanoid" id="A0A0C3BTU8"/>
<feature type="region of interest" description="Disordered" evidence="10">
    <location>
        <begin position="459"/>
        <end position="502"/>
    </location>
</feature>
<name>A0A0C3BTU8_PILCF</name>